<organism evidence="2">
    <name type="scientific">marine sediment metagenome</name>
    <dbReference type="NCBI Taxonomy" id="412755"/>
    <lineage>
        <taxon>unclassified sequences</taxon>
        <taxon>metagenomes</taxon>
        <taxon>ecological metagenomes</taxon>
    </lineage>
</organism>
<evidence type="ECO:0008006" key="3">
    <source>
        <dbReference type="Google" id="ProtNLM"/>
    </source>
</evidence>
<feature type="non-terminal residue" evidence="2">
    <location>
        <position position="1"/>
    </location>
</feature>
<dbReference type="PANTHER" id="PTHR48207:SF3">
    <property type="entry name" value="SUCCINATE--HYDROXYMETHYLGLUTARATE COA-TRANSFERASE"/>
    <property type="match status" value="1"/>
</dbReference>
<dbReference type="SUPFAM" id="SSF89796">
    <property type="entry name" value="CoA-transferase family III (CaiB/BaiF)"/>
    <property type="match status" value="1"/>
</dbReference>
<gene>
    <name evidence="2" type="ORF">S01H1_65267</name>
</gene>
<name>X0YFX0_9ZZZZ</name>
<dbReference type="InterPro" id="IPR050483">
    <property type="entry name" value="CoA-transferase_III_domain"/>
</dbReference>
<dbReference type="InterPro" id="IPR044855">
    <property type="entry name" value="CoA-Trfase_III_dom3_sf"/>
</dbReference>
<dbReference type="PANTHER" id="PTHR48207">
    <property type="entry name" value="SUCCINATE--HYDROXYMETHYLGLUTARATE COA-TRANSFERASE"/>
    <property type="match status" value="1"/>
</dbReference>
<comment type="caution">
    <text evidence="2">The sequence shown here is derived from an EMBL/GenBank/DDBJ whole genome shotgun (WGS) entry which is preliminary data.</text>
</comment>
<dbReference type="InterPro" id="IPR003673">
    <property type="entry name" value="CoA-Trfase_fam_III"/>
</dbReference>
<evidence type="ECO:0000256" key="1">
    <source>
        <dbReference type="ARBA" id="ARBA00022679"/>
    </source>
</evidence>
<dbReference type="EMBL" id="BARS01043074">
    <property type="protein sequence ID" value="GAG35731.1"/>
    <property type="molecule type" value="Genomic_DNA"/>
</dbReference>
<reference evidence="2" key="1">
    <citation type="journal article" date="2014" name="Front. Microbiol.">
        <title>High frequency of phylogenetically diverse reductive dehalogenase-homologous genes in deep subseafloor sedimentary metagenomes.</title>
        <authorList>
            <person name="Kawai M."/>
            <person name="Futagami T."/>
            <person name="Toyoda A."/>
            <person name="Takaki Y."/>
            <person name="Nishi S."/>
            <person name="Hori S."/>
            <person name="Arai W."/>
            <person name="Tsubouchi T."/>
            <person name="Morono Y."/>
            <person name="Uchiyama I."/>
            <person name="Ito T."/>
            <person name="Fujiyama A."/>
            <person name="Inagaki F."/>
            <person name="Takami H."/>
        </authorList>
    </citation>
    <scope>NUCLEOTIDE SEQUENCE</scope>
    <source>
        <strain evidence="2">Expedition CK06-06</strain>
    </source>
</reference>
<dbReference type="InterPro" id="IPR023606">
    <property type="entry name" value="CoA-Trfase_III_dom_1_sf"/>
</dbReference>
<keyword evidence="1" id="KW-0808">Transferase</keyword>
<evidence type="ECO:0000313" key="2">
    <source>
        <dbReference type="EMBL" id="GAG35731.1"/>
    </source>
</evidence>
<proteinExistence type="predicted"/>
<feature type="non-terminal residue" evidence="2">
    <location>
        <position position="251"/>
    </location>
</feature>
<dbReference type="Gene3D" id="3.40.50.10540">
    <property type="entry name" value="Crotonobetainyl-coa:carnitine coa-transferase, domain 1"/>
    <property type="match status" value="1"/>
</dbReference>
<accession>X0YFX0</accession>
<dbReference type="Gene3D" id="3.30.1540.10">
    <property type="entry name" value="formyl-coa transferase, domain 3"/>
    <property type="match status" value="1"/>
</dbReference>
<protein>
    <recommendedName>
        <fullName evidence="3">CoA transferase</fullName>
    </recommendedName>
</protein>
<dbReference type="GO" id="GO:0008410">
    <property type="term" value="F:CoA-transferase activity"/>
    <property type="evidence" value="ECO:0007669"/>
    <property type="project" value="TreeGrafter"/>
</dbReference>
<dbReference type="Pfam" id="PF02515">
    <property type="entry name" value="CoA_transf_3"/>
    <property type="match status" value="1"/>
</dbReference>
<dbReference type="AlphaFoldDB" id="X0YFX0"/>
<sequence length="251" mass="27866">APNFAALGGISYLTGLPRSEPAFLAGEIDLLSAITSAFALLAALNYRLKTGEGQHIDLSSSEVVSVLMGDVLMDYLANGRVQTRKGNLDEYMAPHNCYRCKGADKWISIAVATDEEWEALCQVLGKPEWTKEQRFSAASARWQNQEELDRLIEKWTGNYSPDEVMEMLQQAGVAAMPCFNPEELFNNPHLNYRQCWTKVIHPVLAEQTVMSPPWKLSATPARVSSAAPLMGQHSNYVFKELLGLSEGEISR</sequence>